<proteinExistence type="predicted"/>
<dbReference type="RefSeq" id="WP_129237648.1">
    <property type="nucleotide sequence ID" value="NZ_CP035464.1"/>
</dbReference>
<organism evidence="1 2">
    <name type="scientific">Bifidobacterium pullorum subsp. gallinarum</name>
    <dbReference type="NCBI Taxonomy" id="78344"/>
    <lineage>
        <taxon>Bacteria</taxon>
        <taxon>Bacillati</taxon>
        <taxon>Actinomycetota</taxon>
        <taxon>Actinomycetes</taxon>
        <taxon>Bifidobacteriales</taxon>
        <taxon>Bifidobacteriaceae</taxon>
        <taxon>Bifidobacterium</taxon>
    </lineage>
</organism>
<evidence type="ECO:0000313" key="1">
    <source>
        <dbReference type="EMBL" id="QAY33137.1"/>
    </source>
</evidence>
<dbReference type="AlphaFoldDB" id="A0A4P6DVA7"/>
<accession>A0A4P6DVA7</accession>
<dbReference type="EMBL" id="CP035464">
    <property type="protein sequence ID" value="QAY33137.1"/>
    <property type="molecule type" value="Genomic_DNA"/>
</dbReference>
<name>A0A4P6DVA7_9BIFI</name>
<dbReference type="KEGG" id="bgx:ESN35_06760"/>
<sequence>MSQPSRETCRAVDCRDGLRCVRCGRSLYGVAASRHHRRRRSQSTKDVMHNVENLILLCGTGTTGCHGYVHGHPAESYEAGWLVHSWDEPLDIPVRSWRGLLLLDADGGTTTVMRTSQPDMKAVA</sequence>
<evidence type="ECO:0008006" key="3">
    <source>
        <dbReference type="Google" id="ProtNLM"/>
    </source>
</evidence>
<dbReference type="Proteomes" id="UP000293589">
    <property type="component" value="Chromosome"/>
</dbReference>
<reference evidence="1 2" key="1">
    <citation type="submission" date="2019-01" db="EMBL/GenBank/DDBJ databases">
        <title>Complete genome sequence of Bifidobacterium gallinarum CACC 514.</title>
        <authorList>
            <person name="Jung M."/>
        </authorList>
    </citation>
    <scope>NUCLEOTIDE SEQUENCE [LARGE SCALE GENOMIC DNA]</scope>
    <source>
        <strain evidence="1 2">CACC 514</strain>
    </source>
</reference>
<evidence type="ECO:0000313" key="2">
    <source>
        <dbReference type="Proteomes" id="UP000293589"/>
    </source>
</evidence>
<protein>
    <recommendedName>
        <fullName evidence="3">HNH endonuclease</fullName>
    </recommendedName>
</protein>
<gene>
    <name evidence="1" type="ORF">ESN35_06760</name>
</gene>